<dbReference type="RefSeq" id="WP_399655767.1">
    <property type="nucleotide sequence ID" value="NZ_JBITYG010000011.1"/>
</dbReference>
<gene>
    <name evidence="4" type="ORF">ACIGXA_31400</name>
</gene>
<feature type="compositionally biased region" description="Low complexity" evidence="1">
    <location>
        <begin position="1"/>
        <end position="14"/>
    </location>
</feature>
<evidence type="ECO:0000313" key="5">
    <source>
        <dbReference type="Proteomes" id="UP001614394"/>
    </source>
</evidence>
<sequence>MTGTGTEPEPEGTTRQLPVIGPYEPDEPDGSGGSAAERPAEPPAGRAARFWSERRVPSALTALVVLGAAGILLYDIAAVRTDRAAMSWRPRLARELATRPLDNALVITAAAAAAVIGLWLIVLAVTPGLRDILPMRRSLTGVRAGLDRHAAELTLRDRAMEVSGVHTVRVRVGRRHITARAASHFRDLDEVRADLDAALAEGLVQLGLARPPSLGVHVQRAQKG</sequence>
<dbReference type="Pfam" id="PF19803">
    <property type="entry name" value="DUF6286"/>
    <property type="match status" value="1"/>
</dbReference>
<feature type="transmembrane region" description="Helical" evidence="2">
    <location>
        <begin position="104"/>
        <end position="129"/>
    </location>
</feature>
<dbReference type="Proteomes" id="UP001614394">
    <property type="component" value="Unassembled WGS sequence"/>
</dbReference>
<organism evidence="4 5">
    <name type="scientific">Streptomyces fildesensis</name>
    <dbReference type="NCBI Taxonomy" id="375757"/>
    <lineage>
        <taxon>Bacteria</taxon>
        <taxon>Bacillati</taxon>
        <taxon>Actinomycetota</taxon>
        <taxon>Actinomycetes</taxon>
        <taxon>Kitasatosporales</taxon>
        <taxon>Streptomycetaceae</taxon>
        <taxon>Streptomyces</taxon>
    </lineage>
</organism>
<accession>A0ABW8CF13</accession>
<proteinExistence type="predicted"/>
<evidence type="ECO:0000259" key="3">
    <source>
        <dbReference type="Pfam" id="PF19803"/>
    </source>
</evidence>
<keyword evidence="5" id="KW-1185">Reference proteome</keyword>
<dbReference type="EMBL" id="JBITYG010000011">
    <property type="protein sequence ID" value="MFI9105022.1"/>
    <property type="molecule type" value="Genomic_DNA"/>
</dbReference>
<protein>
    <submittedName>
        <fullName evidence="4">DUF6286 domain-containing protein</fullName>
    </submittedName>
</protein>
<feature type="transmembrane region" description="Helical" evidence="2">
    <location>
        <begin position="59"/>
        <end position="79"/>
    </location>
</feature>
<reference evidence="4 5" key="1">
    <citation type="submission" date="2024-10" db="EMBL/GenBank/DDBJ databases">
        <title>The Natural Products Discovery Center: Release of the First 8490 Sequenced Strains for Exploring Actinobacteria Biosynthetic Diversity.</title>
        <authorList>
            <person name="Kalkreuter E."/>
            <person name="Kautsar S.A."/>
            <person name="Yang D."/>
            <person name="Bader C.D."/>
            <person name="Teijaro C.N."/>
            <person name="Fluegel L."/>
            <person name="Davis C.M."/>
            <person name="Simpson J.R."/>
            <person name="Lauterbach L."/>
            <person name="Steele A.D."/>
            <person name="Gui C."/>
            <person name="Meng S."/>
            <person name="Li G."/>
            <person name="Viehrig K."/>
            <person name="Ye F."/>
            <person name="Su P."/>
            <person name="Kiefer A.F."/>
            <person name="Nichols A."/>
            <person name="Cepeda A.J."/>
            <person name="Yan W."/>
            <person name="Fan B."/>
            <person name="Jiang Y."/>
            <person name="Adhikari A."/>
            <person name="Zheng C.-J."/>
            <person name="Schuster L."/>
            <person name="Cowan T.M."/>
            <person name="Smanski M.J."/>
            <person name="Chevrette M.G."/>
            <person name="De Carvalho L.P.S."/>
            <person name="Shen B."/>
        </authorList>
    </citation>
    <scope>NUCLEOTIDE SEQUENCE [LARGE SCALE GENOMIC DNA]</scope>
    <source>
        <strain evidence="4 5">NPDC053399</strain>
    </source>
</reference>
<feature type="region of interest" description="Disordered" evidence="1">
    <location>
        <begin position="1"/>
        <end position="46"/>
    </location>
</feature>
<evidence type="ECO:0000256" key="2">
    <source>
        <dbReference type="SAM" id="Phobius"/>
    </source>
</evidence>
<keyword evidence="2" id="KW-1133">Transmembrane helix</keyword>
<evidence type="ECO:0000313" key="4">
    <source>
        <dbReference type="EMBL" id="MFI9105022.1"/>
    </source>
</evidence>
<evidence type="ECO:0000256" key="1">
    <source>
        <dbReference type="SAM" id="MobiDB-lite"/>
    </source>
</evidence>
<comment type="caution">
    <text evidence="4">The sequence shown here is derived from an EMBL/GenBank/DDBJ whole genome shotgun (WGS) entry which is preliminary data.</text>
</comment>
<keyword evidence="2" id="KW-0472">Membrane</keyword>
<dbReference type="InterPro" id="IPR046253">
    <property type="entry name" value="DUF6286"/>
</dbReference>
<name>A0ABW8CF13_9ACTN</name>
<feature type="domain" description="DUF6286" evidence="3">
    <location>
        <begin position="115"/>
        <end position="219"/>
    </location>
</feature>
<keyword evidence="2" id="KW-0812">Transmembrane</keyword>